<feature type="non-terminal residue" evidence="2">
    <location>
        <position position="120"/>
    </location>
</feature>
<feature type="compositionally biased region" description="Polar residues" evidence="1">
    <location>
        <begin position="16"/>
        <end position="33"/>
    </location>
</feature>
<feature type="region of interest" description="Disordered" evidence="1">
    <location>
        <begin position="12"/>
        <end position="54"/>
    </location>
</feature>
<gene>
    <name evidence="2" type="ORF">PFLUV_G00259400</name>
</gene>
<accession>A0A6A5E550</accession>
<feature type="non-terminal residue" evidence="2">
    <location>
        <position position="1"/>
    </location>
</feature>
<reference evidence="2 3" key="1">
    <citation type="submission" date="2019-06" db="EMBL/GenBank/DDBJ databases">
        <title>A chromosome-scale genome assembly of the European perch, Perca fluviatilis.</title>
        <authorList>
            <person name="Roques C."/>
            <person name="Zahm M."/>
            <person name="Cabau C."/>
            <person name="Klopp C."/>
            <person name="Bouchez O."/>
            <person name="Donnadieu C."/>
            <person name="Kuhl H."/>
            <person name="Gislard M."/>
            <person name="Guendouz S."/>
            <person name="Journot L."/>
            <person name="Haffray P."/>
            <person name="Bestin A."/>
            <person name="Morvezen R."/>
            <person name="Feron R."/>
            <person name="Wen M."/>
            <person name="Jouanno E."/>
            <person name="Herpin A."/>
            <person name="Schartl M."/>
            <person name="Postlethwait J."/>
            <person name="Schaerlinger B."/>
            <person name="Chardard D."/>
            <person name="Lecocq T."/>
            <person name="Poncet C."/>
            <person name="Jaffrelo L."/>
            <person name="Lampietro C."/>
            <person name="Guiguen Y."/>
        </authorList>
    </citation>
    <scope>NUCLEOTIDE SEQUENCE [LARGE SCALE GENOMIC DNA]</scope>
    <source>
        <tissue evidence="2">Blood</tissue>
    </source>
</reference>
<comment type="caution">
    <text evidence="2">The sequence shown here is derived from an EMBL/GenBank/DDBJ whole genome shotgun (WGS) entry which is preliminary data.</text>
</comment>
<evidence type="ECO:0000313" key="2">
    <source>
        <dbReference type="EMBL" id="KAF1373329.1"/>
    </source>
</evidence>
<feature type="compositionally biased region" description="Low complexity" evidence="1">
    <location>
        <begin position="34"/>
        <end position="54"/>
    </location>
</feature>
<evidence type="ECO:0000313" key="3">
    <source>
        <dbReference type="Proteomes" id="UP000465112"/>
    </source>
</evidence>
<dbReference type="EMBL" id="VHII01000022">
    <property type="protein sequence ID" value="KAF1373329.1"/>
    <property type="molecule type" value="Genomic_DNA"/>
</dbReference>
<organism evidence="2 3">
    <name type="scientific">Perca fluviatilis</name>
    <name type="common">European perch</name>
    <dbReference type="NCBI Taxonomy" id="8168"/>
    <lineage>
        <taxon>Eukaryota</taxon>
        <taxon>Metazoa</taxon>
        <taxon>Chordata</taxon>
        <taxon>Craniata</taxon>
        <taxon>Vertebrata</taxon>
        <taxon>Euteleostomi</taxon>
        <taxon>Actinopterygii</taxon>
        <taxon>Neopterygii</taxon>
        <taxon>Teleostei</taxon>
        <taxon>Neoteleostei</taxon>
        <taxon>Acanthomorphata</taxon>
        <taxon>Eupercaria</taxon>
        <taxon>Perciformes</taxon>
        <taxon>Percoidei</taxon>
        <taxon>Percidae</taxon>
        <taxon>Percinae</taxon>
        <taxon>Perca</taxon>
    </lineage>
</organism>
<protein>
    <submittedName>
        <fullName evidence="2">Uncharacterized protein</fullName>
    </submittedName>
</protein>
<keyword evidence="3" id="KW-1185">Reference proteome</keyword>
<sequence length="120" mass="13046">GAETRLGAVLGETGIGPSTVSRTSGCSGVRTNASSNSSEWRTSSSPSASSLSVSTHLCITTSPSGCRRAERARTASRRTISTSWCAPWEETWWRKCLWWTSSHTQRKGIKWRVKALPACN</sequence>
<dbReference type="Proteomes" id="UP000465112">
    <property type="component" value="Chromosome 22"/>
</dbReference>
<proteinExistence type="predicted"/>
<evidence type="ECO:0000256" key="1">
    <source>
        <dbReference type="SAM" id="MobiDB-lite"/>
    </source>
</evidence>
<name>A0A6A5E550_PERFL</name>
<dbReference type="AlphaFoldDB" id="A0A6A5E550"/>